<organism evidence="2 3">
    <name type="scientific">Candidatus Dechloromonas phosphorivorans</name>
    <dbReference type="NCBI Taxonomy" id="2899244"/>
    <lineage>
        <taxon>Bacteria</taxon>
        <taxon>Pseudomonadati</taxon>
        <taxon>Pseudomonadota</taxon>
        <taxon>Betaproteobacteria</taxon>
        <taxon>Rhodocyclales</taxon>
        <taxon>Azonexaceae</taxon>
        <taxon>Dechloromonas</taxon>
    </lineage>
</organism>
<dbReference type="GO" id="GO:0003700">
    <property type="term" value="F:DNA-binding transcription factor activity"/>
    <property type="evidence" value="ECO:0007669"/>
    <property type="project" value="InterPro"/>
</dbReference>
<dbReference type="SUPFAM" id="SSF46785">
    <property type="entry name" value="Winged helix' DNA-binding domain"/>
    <property type="match status" value="1"/>
</dbReference>
<reference evidence="2 3" key="1">
    <citation type="submission" date="2020-10" db="EMBL/GenBank/DDBJ databases">
        <title>Connecting structure to function with the recovery of over 1000 high-quality activated sludge metagenome-assembled genomes encoding full-length rRNA genes using long-read sequencing.</title>
        <authorList>
            <person name="Singleton C.M."/>
            <person name="Petriglieri F."/>
            <person name="Kristensen J.M."/>
            <person name="Kirkegaard R.H."/>
            <person name="Michaelsen T.Y."/>
            <person name="Andersen M.H."/>
            <person name="Karst S.M."/>
            <person name="Dueholm M.S."/>
            <person name="Nielsen P.H."/>
            <person name="Albertsen M."/>
        </authorList>
    </citation>
    <scope>NUCLEOTIDE SEQUENCE [LARGE SCALE GENOMIC DNA]</scope>
    <source>
        <strain evidence="2">EsbW_18-Q3-R4-48_BATAC.463</strain>
    </source>
</reference>
<dbReference type="InterPro" id="IPR039422">
    <property type="entry name" value="MarR/SlyA-like"/>
</dbReference>
<dbReference type="Pfam" id="PF12802">
    <property type="entry name" value="MarR_2"/>
    <property type="match status" value="1"/>
</dbReference>
<comment type="caution">
    <text evidence="2">The sequence shown here is derived from an EMBL/GenBank/DDBJ whole genome shotgun (WGS) entry which is preliminary data.</text>
</comment>
<dbReference type="InterPro" id="IPR000835">
    <property type="entry name" value="HTH_MarR-typ"/>
</dbReference>
<evidence type="ECO:0000313" key="2">
    <source>
        <dbReference type="EMBL" id="MBK7415419.1"/>
    </source>
</evidence>
<dbReference type="AlphaFoldDB" id="A0A935JZK2"/>
<dbReference type="Gene3D" id="1.10.10.10">
    <property type="entry name" value="Winged helix-like DNA-binding domain superfamily/Winged helix DNA-binding domain"/>
    <property type="match status" value="1"/>
</dbReference>
<dbReference type="PANTHER" id="PTHR33164">
    <property type="entry name" value="TRANSCRIPTIONAL REGULATOR, MARR FAMILY"/>
    <property type="match status" value="1"/>
</dbReference>
<dbReference type="GO" id="GO:0006950">
    <property type="term" value="P:response to stress"/>
    <property type="evidence" value="ECO:0007669"/>
    <property type="project" value="TreeGrafter"/>
</dbReference>
<accession>A0A935JZK2</accession>
<dbReference type="PANTHER" id="PTHR33164:SF89">
    <property type="entry name" value="MARR FAMILY REGULATORY PROTEIN"/>
    <property type="match status" value="1"/>
</dbReference>
<dbReference type="Proteomes" id="UP000739411">
    <property type="component" value="Unassembled WGS sequence"/>
</dbReference>
<dbReference type="EMBL" id="JADJMS010000020">
    <property type="protein sequence ID" value="MBK7415419.1"/>
    <property type="molecule type" value="Genomic_DNA"/>
</dbReference>
<dbReference type="PROSITE" id="PS50995">
    <property type="entry name" value="HTH_MARR_2"/>
    <property type="match status" value="1"/>
</dbReference>
<evidence type="ECO:0000259" key="1">
    <source>
        <dbReference type="PROSITE" id="PS50995"/>
    </source>
</evidence>
<dbReference type="InterPro" id="IPR036390">
    <property type="entry name" value="WH_DNA-bd_sf"/>
</dbReference>
<sequence>MNNTTTPLALEVLQQFRVIYGSMRQYFRELEESCGLPGSQTWVLQEVEHTPEIGITDLAGRLGIHQSTCSILVEKLVAKGYLVKQKMTKDQRRIGLRLSASGEELIARLPGPAEGVLPEALSSIPLVSLKTLHINLDELIQHMPGKNEIFAATPLAEMVRDQE</sequence>
<feature type="domain" description="HTH marR-type" evidence="1">
    <location>
        <begin position="5"/>
        <end position="141"/>
    </location>
</feature>
<protein>
    <submittedName>
        <fullName evidence="2">Winged helix-turn-helix transcriptional regulator</fullName>
    </submittedName>
</protein>
<evidence type="ECO:0000313" key="3">
    <source>
        <dbReference type="Proteomes" id="UP000739411"/>
    </source>
</evidence>
<dbReference type="InterPro" id="IPR036388">
    <property type="entry name" value="WH-like_DNA-bd_sf"/>
</dbReference>
<name>A0A935JZK2_9RHOO</name>
<gene>
    <name evidence="2" type="ORF">IPJ38_10255</name>
</gene>
<proteinExistence type="predicted"/>